<dbReference type="KEGG" id="afla:FHG64_17370"/>
<accession>A0A5B7X8B5</accession>
<evidence type="ECO:0000256" key="1">
    <source>
        <dbReference type="PROSITE-ProRule" id="PRU00169"/>
    </source>
</evidence>
<dbReference type="InterPro" id="IPR011006">
    <property type="entry name" value="CheY-like_superfamily"/>
</dbReference>
<comment type="caution">
    <text evidence="1">Lacks conserved residue(s) required for the propagation of feature annotation.</text>
</comment>
<dbReference type="InterPro" id="IPR001789">
    <property type="entry name" value="Sig_transdc_resp-reg_receiver"/>
</dbReference>
<dbReference type="Proteomes" id="UP000309016">
    <property type="component" value="Chromosome"/>
</dbReference>
<evidence type="ECO:0000313" key="4">
    <source>
        <dbReference type="Proteomes" id="UP000309016"/>
    </source>
</evidence>
<dbReference type="RefSeq" id="WP_139067575.1">
    <property type="nucleotide sequence ID" value="NZ_CP040812.1"/>
</dbReference>
<evidence type="ECO:0000313" key="3">
    <source>
        <dbReference type="EMBL" id="QCY71022.1"/>
    </source>
</evidence>
<reference evidence="3 4" key="1">
    <citation type="submission" date="2019-06" db="EMBL/GenBank/DDBJ databases">
        <title>Complete genome sequence of Antarcticibacterium flavum KCTC 52984T from an Antarctic marine sediment.</title>
        <authorList>
            <person name="Lee Y.M."/>
            <person name="Shin S.C."/>
        </authorList>
    </citation>
    <scope>NUCLEOTIDE SEQUENCE [LARGE SCALE GENOMIC DNA]</scope>
    <source>
        <strain evidence="3 4">KCTC 52984</strain>
    </source>
</reference>
<name>A0A5B7X8B5_9FLAO</name>
<dbReference type="OrthoDB" id="9808843at2"/>
<organism evidence="3 4">
    <name type="scientific">Antarcticibacterium flavum</name>
    <dbReference type="NCBI Taxonomy" id="2058175"/>
    <lineage>
        <taxon>Bacteria</taxon>
        <taxon>Pseudomonadati</taxon>
        <taxon>Bacteroidota</taxon>
        <taxon>Flavobacteriia</taxon>
        <taxon>Flavobacteriales</taxon>
        <taxon>Flavobacteriaceae</taxon>
        <taxon>Antarcticibacterium</taxon>
    </lineage>
</organism>
<dbReference type="AlphaFoldDB" id="A0A5B7X8B5"/>
<dbReference type="GO" id="GO:0000160">
    <property type="term" value="P:phosphorelay signal transduction system"/>
    <property type="evidence" value="ECO:0007669"/>
    <property type="project" value="InterPro"/>
</dbReference>
<feature type="domain" description="Response regulatory" evidence="2">
    <location>
        <begin position="3"/>
        <end position="115"/>
    </location>
</feature>
<sequence length="115" mass="13394">MKKALIIQEDIVLLNILERLMTLNSYDCRAVRTIADLDIEDQSLNYDLIISEILFEGIAPLDFVFQIQEIITHKEFIILSNMGQPKVRREIMESNKVKGFFSVPFDLDHIQKLIL</sequence>
<dbReference type="SUPFAM" id="SSF52172">
    <property type="entry name" value="CheY-like"/>
    <property type="match status" value="1"/>
</dbReference>
<protein>
    <submittedName>
        <fullName evidence="3">Response regulator</fullName>
    </submittedName>
</protein>
<proteinExistence type="predicted"/>
<keyword evidence="4" id="KW-1185">Reference proteome</keyword>
<gene>
    <name evidence="3" type="ORF">FHG64_17370</name>
</gene>
<evidence type="ECO:0000259" key="2">
    <source>
        <dbReference type="PROSITE" id="PS50110"/>
    </source>
</evidence>
<dbReference type="EMBL" id="CP040812">
    <property type="protein sequence ID" value="QCY71022.1"/>
    <property type="molecule type" value="Genomic_DNA"/>
</dbReference>
<dbReference type="PROSITE" id="PS50110">
    <property type="entry name" value="RESPONSE_REGULATORY"/>
    <property type="match status" value="1"/>
</dbReference>
<dbReference type="Gene3D" id="3.40.50.2300">
    <property type="match status" value="1"/>
</dbReference>